<dbReference type="Pfam" id="PF13715">
    <property type="entry name" value="CarbopepD_reg_2"/>
    <property type="match status" value="1"/>
</dbReference>
<dbReference type="AlphaFoldDB" id="A0A420G9X4"/>
<feature type="domain" description="TonB-dependent receptor plug" evidence="16">
    <location>
        <begin position="130"/>
        <end position="225"/>
    </location>
</feature>
<feature type="domain" description="TonB-dependent receptor-like beta-barrel" evidence="15">
    <location>
        <begin position="361"/>
        <end position="775"/>
    </location>
</feature>
<reference evidence="17 18" key="1">
    <citation type="submission" date="2016-07" db="EMBL/GenBank/DDBJ databases">
        <title>Genome analysis of Sphingobacterium siyangense T12B17.</title>
        <authorList>
            <person name="Xu D."/>
            <person name="Su Y."/>
            <person name="Zheng S."/>
        </authorList>
    </citation>
    <scope>NUCLEOTIDE SEQUENCE [LARGE SCALE GENOMIC DNA]</scope>
    <source>
        <strain evidence="17 18">T12B17</strain>
    </source>
</reference>
<dbReference type="CDD" id="cd01347">
    <property type="entry name" value="ligand_gated_channel"/>
    <property type="match status" value="1"/>
</dbReference>
<evidence type="ECO:0000256" key="13">
    <source>
        <dbReference type="RuleBase" id="RU003357"/>
    </source>
</evidence>
<keyword evidence="11 12" id="KW-0998">Cell outer membrane</keyword>
<evidence type="ECO:0000256" key="9">
    <source>
        <dbReference type="ARBA" id="ARBA00023077"/>
    </source>
</evidence>
<dbReference type="Gene3D" id="2.170.130.10">
    <property type="entry name" value="TonB-dependent receptor, plug domain"/>
    <property type="match status" value="1"/>
</dbReference>
<sequence>MKSIHIAVAMLSLTGVANAQTASIFGKITTLDGNPAESVNLTIKGTNRQTQTDKNGHYKFERLKPGSYQLVTSFTGLNSIEKNVTVEGNKPTVLDFVLNENYAQLQEVLVSAFKSNRTVISVAKMPLSNLENPQVYSTVSHEIMKQQAITNFDDALLRNVSGISRTWESTGRGGDGGAYFSLRGFEAQSNLVNGLPGLSSGILDPAGVEEIQVLKGPSGTLFGASFYGYGGVINTITKKPYFDFGGEVAYNYGSNDLHRATLDLNSPLNKNKTIALRINSAFHREHSFQDAGFKNSFYFAPSLTYKVNDRLTVNLMAELLDMKRAVAPVFFHSDRVAPLTFKNIAELNLNPKLSFTSNDLAIKNPRSNVQGEVLYKINEQWNSQTVVSMGNVKSDGIYSYIWGNQPGDSFFDQYFHNENQKTRTFDIQQNFNGDFKLAGLRNRLLVGVDYFARDVKDHGSGWGLGRRVNPQGLIKGPLDGDGKELTPVPLTSQAIDQLLAGTEAGDPSHIKNSSFSVYASDLLDLTDRLSLMASLRADYFDSKGEVSNADDNYSQWALSPKLGLVYQVVKDRVSLFANYMNAFYNVAPSIVYDANNVKTGVQSFKPERANQWELGTKASLIKDRLWTTLALYDIRVANRVYSTPTGSIQGGKVESKGFDFDVEAIPYAGFSVKAGFSYNHIAIIAGNGNDFYNEKGRAPGGQGPSTLGNLWGSYQIQNGKLKNLGFGLGGNYGGKYKVIDNSVTGVFELPSYALLNGSVYYSFNKFRVNFNLNNINNKQYYIGYWSVNPQQRRNFVATVSYRL</sequence>
<dbReference type="PROSITE" id="PS52016">
    <property type="entry name" value="TONB_DEPENDENT_REC_3"/>
    <property type="match status" value="1"/>
</dbReference>
<dbReference type="GO" id="GO:0009279">
    <property type="term" value="C:cell outer membrane"/>
    <property type="evidence" value="ECO:0007669"/>
    <property type="project" value="UniProtKB-SubCell"/>
</dbReference>
<keyword evidence="17" id="KW-0675">Receptor</keyword>
<dbReference type="RefSeq" id="WP_120332362.1">
    <property type="nucleotide sequence ID" value="NZ_MCAQ01000001.1"/>
</dbReference>
<dbReference type="SUPFAM" id="SSF56935">
    <property type="entry name" value="Porins"/>
    <property type="match status" value="1"/>
</dbReference>
<dbReference type="InterPro" id="IPR012910">
    <property type="entry name" value="Plug_dom"/>
</dbReference>
<evidence type="ECO:0000256" key="11">
    <source>
        <dbReference type="ARBA" id="ARBA00023237"/>
    </source>
</evidence>
<organism evidence="17 18">
    <name type="scientific">Sphingobacterium siyangense</name>
    <dbReference type="NCBI Taxonomy" id="459529"/>
    <lineage>
        <taxon>Bacteria</taxon>
        <taxon>Pseudomonadati</taxon>
        <taxon>Bacteroidota</taxon>
        <taxon>Sphingobacteriia</taxon>
        <taxon>Sphingobacteriales</taxon>
        <taxon>Sphingobacteriaceae</taxon>
        <taxon>Sphingobacterium</taxon>
    </lineage>
</organism>
<evidence type="ECO:0000259" key="15">
    <source>
        <dbReference type="Pfam" id="PF00593"/>
    </source>
</evidence>
<evidence type="ECO:0000259" key="16">
    <source>
        <dbReference type="Pfam" id="PF07715"/>
    </source>
</evidence>
<comment type="similarity">
    <text evidence="12 13">Belongs to the TonB-dependent receptor family.</text>
</comment>
<evidence type="ECO:0000256" key="3">
    <source>
        <dbReference type="ARBA" id="ARBA00022452"/>
    </source>
</evidence>
<dbReference type="Proteomes" id="UP000286402">
    <property type="component" value="Unassembled WGS sequence"/>
</dbReference>
<comment type="caution">
    <text evidence="17">The sequence shown here is derived from an EMBL/GenBank/DDBJ whole genome shotgun (WGS) entry which is preliminary data.</text>
</comment>
<feature type="chain" id="PRO_5019410844" evidence="14">
    <location>
        <begin position="20"/>
        <end position="803"/>
    </location>
</feature>
<evidence type="ECO:0000256" key="8">
    <source>
        <dbReference type="ARBA" id="ARBA00023065"/>
    </source>
</evidence>
<evidence type="ECO:0000256" key="2">
    <source>
        <dbReference type="ARBA" id="ARBA00022448"/>
    </source>
</evidence>
<keyword evidence="2 12" id="KW-0813">Transport</keyword>
<accession>A0A420G9X4</accession>
<dbReference type="Gene3D" id="2.60.40.1120">
    <property type="entry name" value="Carboxypeptidase-like, regulatory domain"/>
    <property type="match status" value="1"/>
</dbReference>
<keyword evidence="10 12" id="KW-0472">Membrane</keyword>
<evidence type="ECO:0000313" key="17">
    <source>
        <dbReference type="EMBL" id="RKF41957.1"/>
    </source>
</evidence>
<protein>
    <submittedName>
        <fullName evidence="17">TonB-dependent receptor</fullName>
    </submittedName>
</protein>
<evidence type="ECO:0000256" key="4">
    <source>
        <dbReference type="ARBA" id="ARBA00022496"/>
    </source>
</evidence>
<evidence type="ECO:0000256" key="5">
    <source>
        <dbReference type="ARBA" id="ARBA00022692"/>
    </source>
</evidence>
<keyword evidence="4" id="KW-0410">Iron transport</keyword>
<keyword evidence="6 14" id="KW-0732">Signal</keyword>
<evidence type="ECO:0000256" key="7">
    <source>
        <dbReference type="ARBA" id="ARBA00023004"/>
    </source>
</evidence>
<keyword evidence="8" id="KW-0406">Ion transport</keyword>
<evidence type="ECO:0000256" key="1">
    <source>
        <dbReference type="ARBA" id="ARBA00004571"/>
    </source>
</evidence>
<gene>
    <name evidence="17" type="ORF">BCY89_00115</name>
</gene>
<dbReference type="Gene3D" id="2.40.170.20">
    <property type="entry name" value="TonB-dependent receptor, beta-barrel domain"/>
    <property type="match status" value="1"/>
</dbReference>
<feature type="signal peptide" evidence="14">
    <location>
        <begin position="1"/>
        <end position="19"/>
    </location>
</feature>
<dbReference type="EMBL" id="MCAQ01000001">
    <property type="protein sequence ID" value="RKF41957.1"/>
    <property type="molecule type" value="Genomic_DNA"/>
</dbReference>
<evidence type="ECO:0000256" key="12">
    <source>
        <dbReference type="PROSITE-ProRule" id="PRU01360"/>
    </source>
</evidence>
<dbReference type="InterPro" id="IPR039426">
    <property type="entry name" value="TonB-dep_rcpt-like"/>
</dbReference>
<dbReference type="InterPro" id="IPR037066">
    <property type="entry name" value="Plug_dom_sf"/>
</dbReference>
<evidence type="ECO:0000256" key="6">
    <source>
        <dbReference type="ARBA" id="ARBA00022729"/>
    </source>
</evidence>
<keyword evidence="3 12" id="KW-1134">Transmembrane beta strand</keyword>
<evidence type="ECO:0000313" key="18">
    <source>
        <dbReference type="Proteomes" id="UP000286402"/>
    </source>
</evidence>
<name>A0A420G9X4_9SPHI</name>
<evidence type="ECO:0000256" key="10">
    <source>
        <dbReference type="ARBA" id="ARBA00023136"/>
    </source>
</evidence>
<keyword evidence="18" id="KW-1185">Reference proteome</keyword>
<keyword evidence="7" id="KW-0408">Iron</keyword>
<dbReference type="Pfam" id="PF00593">
    <property type="entry name" value="TonB_dep_Rec_b-barrel"/>
    <property type="match status" value="1"/>
</dbReference>
<evidence type="ECO:0000256" key="14">
    <source>
        <dbReference type="SAM" id="SignalP"/>
    </source>
</evidence>
<dbReference type="GO" id="GO:0015344">
    <property type="term" value="F:siderophore uptake transmembrane transporter activity"/>
    <property type="evidence" value="ECO:0007669"/>
    <property type="project" value="TreeGrafter"/>
</dbReference>
<dbReference type="PANTHER" id="PTHR32552">
    <property type="entry name" value="FERRICHROME IRON RECEPTOR-RELATED"/>
    <property type="match status" value="1"/>
</dbReference>
<comment type="subcellular location">
    <subcellularLocation>
        <location evidence="1 12">Cell outer membrane</location>
        <topology evidence="1 12">Multi-pass membrane protein</topology>
    </subcellularLocation>
</comment>
<dbReference type="InterPro" id="IPR000531">
    <property type="entry name" value="Beta-barrel_TonB"/>
</dbReference>
<dbReference type="InterPro" id="IPR036942">
    <property type="entry name" value="Beta-barrel_TonB_sf"/>
</dbReference>
<dbReference type="InterPro" id="IPR008969">
    <property type="entry name" value="CarboxyPept-like_regulatory"/>
</dbReference>
<dbReference type="Pfam" id="PF07715">
    <property type="entry name" value="Plug"/>
    <property type="match status" value="1"/>
</dbReference>
<keyword evidence="5 12" id="KW-0812">Transmembrane</keyword>
<dbReference type="SUPFAM" id="SSF49464">
    <property type="entry name" value="Carboxypeptidase regulatory domain-like"/>
    <property type="match status" value="1"/>
</dbReference>
<keyword evidence="9 13" id="KW-0798">TonB box</keyword>
<proteinExistence type="inferred from homology"/>
<dbReference type="PANTHER" id="PTHR32552:SF68">
    <property type="entry name" value="FERRICHROME OUTER MEMBRANE TRANSPORTER_PHAGE RECEPTOR"/>
    <property type="match status" value="1"/>
</dbReference>